<reference evidence="4 5" key="1">
    <citation type="submission" date="2017-09" db="EMBL/GenBank/DDBJ databases">
        <authorList>
            <person name="Lee N."/>
            <person name="Cho B.-K."/>
        </authorList>
    </citation>
    <scope>NUCLEOTIDE SEQUENCE [LARGE SCALE GENOMIC DNA]</scope>
    <source>
        <strain evidence="4 5">ATCC 13879</strain>
    </source>
</reference>
<feature type="domain" description="MHYT" evidence="3">
    <location>
        <begin position="10"/>
        <end position="201"/>
    </location>
</feature>
<dbReference type="InterPro" id="IPR005330">
    <property type="entry name" value="MHYT_dom"/>
</dbReference>
<accession>A0ABX6B5T4</accession>
<keyword evidence="1" id="KW-0812">Transmembrane</keyword>
<dbReference type="EMBL" id="CP023697">
    <property type="protein sequence ID" value="QEV09220.1"/>
    <property type="molecule type" value="Genomic_DNA"/>
</dbReference>
<dbReference type="Proteomes" id="UP000326041">
    <property type="component" value="Chromosome"/>
</dbReference>
<feature type="transmembrane region" description="Helical" evidence="1">
    <location>
        <begin position="112"/>
        <end position="135"/>
    </location>
</feature>
<dbReference type="PANTHER" id="PTHR35152:SF1">
    <property type="entry name" value="DOMAIN SIGNALLING PROTEIN, PUTATIVE (AFU_ORTHOLOGUE AFUA_5G11310)-RELATED"/>
    <property type="match status" value="1"/>
</dbReference>
<feature type="transmembrane region" description="Helical" evidence="1">
    <location>
        <begin position="173"/>
        <end position="193"/>
    </location>
</feature>
<sequence length="317" mass="32343">MTATLTDFHYGAVTPVVSYLMACLGSALGLRCTVRSMRRGALRSRRIGWLSLGAVSLGCGIWTMHFVAMIGFSVNGSVVEYDTRLTLLSLAVAIVVVAVGVFLVGHLGARPAVLGTAGLVTGLGVAAMHYIGMAAMDAGGTIRYDTAAVVLSVLIAVVAATAALWAAVSVRGLWASLGASLVMGVAVTGMHYTGMAGVSVHLDHAGTSSQSSVGLMSFLLAMVAGPVAVLVLAAVIVMFDPEMVLGNDEQPREARPTTEGLTPGGFAPEGFAPDGVAPQRFTPTGATPEGFAPGGVTGGGYAPEQYPAPPQHRYEGP</sequence>
<evidence type="ECO:0000259" key="3">
    <source>
        <dbReference type="PROSITE" id="PS50924"/>
    </source>
</evidence>
<feature type="transmembrane region" description="Helical" evidence="1">
    <location>
        <begin position="12"/>
        <end position="30"/>
    </location>
</feature>
<evidence type="ECO:0000313" key="5">
    <source>
        <dbReference type="Proteomes" id="UP000326041"/>
    </source>
</evidence>
<protein>
    <recommendedName>
        <fullName evidence="3">MHYT domain-containing protein</fullName>
    </recommendedName>
</protein>
<feature type="transmembrane region" description="Helical" evidence="1">
    <location>
        <begin position="147"/>
        <end position="166"/>
    </location>
</feature>
<evidence type="ECO:0000256" key="2">
    <source>
        <dbReference type="SAM" id="MobiDB-lite"/>
    </source>
</evidence>
<dbReference type="RefSeq" id="WP_079060682.1">
    <property type="nucleotide sequence ID" value="NZ_CP023697.1"/>
</dbReference>
<feature type="compositionally biased region" description="Gly residues" evidence="2">
    <location>
        <begin position="292"/>
        <end position="301"/>
    </location>
</feature>
<feature type="transmembrane region" description="Helical" evidence="1">
    <location>
        <begin position="213"/>
        <end position="239"/>
    </location>
</feature>
<feature type="transmembrane region" description="Helical" evidence="1">
    <location>
        <begin position="85"/>
        <end position="105"/>
    </location>
</feature>
<evidence type="ECO:0000313" key="4">
    <source>
        <dbReference type="EMBL" id="QEV09220.1"/>
    </source>
</evidence>
<gene>
    <name evidence="4" type="ORF">CP972_29650</name>
</gene>
<feature type="region of interest" description="Disordered" evidence="2">
    <location>
        <begin position="248"/>
        <end position="317"/>
    </location>
</feature>
<evidence type="ECO:0000256" key="1">
    <source>
        <dbReference type="PROSITE-ProRule" id="PRU00244"/>
    </source>
</evidence>
<dbReference type="Pfam" id="PF03707">
    <property type="entry name" value="MHYT"/>
    <property type="match status" value="2"/>
</dbReference>
<dbReference type="PROSITE" id="PS50924">
    <property type="entry name" value="MHYT"/>
    <property type="match status" value="1"/>
</dbReference>
<organism evidence="4 5">
    <name type="scientific">Streptomyces prasinus</name>
    <dbReference type="NCBI Taxonomy" id="67345"/>
    <lineage>
        <taxon>Bacteria</taxon>
        <taxon>Bacillati</taxon>
        <taxon>Actinomycetota</taxon>
        <taxon>Actinomycetes</taxon>
        <taxon>Kitasatosporales</taxon>
        <taxon>Streptomycetaceae</taxon>
        <taxon>Streptomyces</taxon>
    </lineage>
</organism>
<dbReference type="PANTHER" id="PTHR35152">
    <property type="entry name" value="DOMAIN SIGNALLING PROTEIN, PUTATIVE (AFU_ORTHOLOGUE AFUA_5G11310)-RELATED"/>
    <property type="match status" value="1"/>
</dbReference>
<name>A0ABX6B5T4_9ACTN</name>
<keyword evidence="1" id="KW-1133">Transmembrane helix</keyword>
<feature type="transmembrane region" description="Helical" evidence="1">
    <location>
        <begin position="50"/>
        <end position="73"/>
    </location>
</feature>
<proteinExistence type="predicted"/>
<dbReference type="GeneID" id="95538645"/>
<keyword evidence="5" id="KW-1185">Reference proteome</keyword>
<keyword evidence="1" id="KW-0472">Membrane</keyword>